<dbReference type="GO" id="GO:0006979">
    <property type="term" value="P:response to oxidative stress"/>
    <property type="evidence" value="ECO:0007669"/>
    <property type="project" value="InterPro"/>
</dbReference>
<comment type="caution">
    <text evidence="10">The sequence shown here is derived from an EMBL/GenBank/DDBJ whole genome shotgun (WGS) entry which is preliminary data.</text>
</comment>
<dbReference type="PROSITE" id="PS51402">
    <property type="entry name" value="CATALASE_3"/>
    <property type="match status" value="1"/>
</dbReference>
<dbReference type="InterPro" id="IPR018028">
    <property type="entry name" value="Catalase"/>
</dbReference>
<keyword evidence="3" id="KW-0575">Peroxidase</keyword>
<keyword evidence="4" id="KW-0349">Heme</keyword>
<evidence type="ECO:0000313" key="10">
    <source>
        <dbReference type="EMBL" id="OQV12868.1"/>
    </source>
</evidence>
<dbReference type="Pfam" id="PF00199">
    <property type="entry name" value="Catalase"/>
    <property type="match status" value="1"/>
</dbReference>
<dbReference type="InterPro" id="IPR024712">
    <property type="entry name" value="Catalase_clade2"/>
</dbReference>
<keyword evidence="6" id="KW-0560">Oxidoreductase</keyword>
<evidence type="ECO:0000313" key="11">
    <source>
        <dbReference type="Proteomes" id="UP000192578"/>
    </source>
</evidence>
<dbReference type="InterPro" id="IPR010582">
    <property type="entry name" value="Catalase_immune_responsive"/>
</dbReference>
<dbReference type="InterPro" id="IPR011614">
    <property type="entry name" value="Catalase_core"/>
</dbReference>
<dbReference type="GO" id="GO:0042744">
    <property type="term" value="P:hydrogen peroxide catabolic process"/>
    <property type="evidence" value="ECO:0007669"/>
    <property type="project" value="UniProtKB-KW"/>
</dbReference>
<dbReference type="Gene3D" id="1.20.1370.20">
    <property type="match status" value="1"/>
</dbReference>
<evidence type="ECO:0000256" key="1">
    <source>
        <dbReference type="ARBA" id="ARBA00001971"/>
    </source>
</evidence>
<dbReference type="SUPFAM" id="SSF69349">
    <property type="entry name" value="Phage fibre proteins"/>
    <property type="match status" value="1"/>
</dbReference>
<sequence length="492" mass="54487">MVAVRSLDGWMVAVRSLDGWMVAVLLNSAFEIKSQFDDPDFNRRQLCESIANGNFPEWELGLQIVEADDEMKFDFDNLDLTKLIPEEIVSVILVGCMVLNRNPDNLFAETKQVAFWAANIVPGVDFSHDPLMQDHIFPYLDTQIIRLGGPNFQEIAINRPICPFTKNNQRHDIHCETINVGKTDYDGNIFNDGLPKEAKPSQGFVSYYEGMEGYKVRKRSPSFSDQFSQAILFWKSLATWEQDHVVASFTFELSHCIEVIRERTPSPALSEQNQSIETRIVIILVADGFDGTAVANFKAAIIAPRLGEVIPDYGPSVTPDYGPSVTVNYGPSVTVNYRPSVTVNYGPSVTPDYGPSVTPDYGPSVTPDYEPSVTVNYGSSVTVNGTFTSTSSVLYDAAFVPGGEKSMKLLEKIGLAVHRVQKAFVNYKPIGAVGNGVNFLIHSGLAERDEQVLAGLVVRQGAAVSEDFAADFVEAWKQHRFYDREKTNKVPA</sequence>
<dbReference type="InterPro" id="IPR020835">
    <property type="entry name" value="Catalase_sf"/>
</dbReference>
<dbReference type="Pfam" id="PF06628">
    <property type="entry name" value="Catalase-rel"/>
    <property type="match status" value="1"/>
</dbReference>
<organism evidence="10 11">
    <name type="scientific">Hypsibius exemplaris</name>
    <name type="common">Freshwater tardigrade</name>
    <dbReference type="NCBI Taxonomy" id="2072580"/>
    <lineage>
        <taxon>Eukaryota</taxon>
        <taxon>Metazoa</taxon>
        <taxon>Ecdysozoa</taxon>
        <taxon>Tardigrada</taxon>
        <taxon>Eutardigrada</taxon>
        <taxon>Parachela</taxon>
        <taxon>Hypsibioidea</taxon>
        <taxon>Hypsibiidae</taxon>
        <taxon>Hypsibius</taxon>
    </lineage>
</organism>
<dbReference type="InterPro" id="IPR043156">
    <property type="entry name" value="Catalase_clade2_helical"/>
</dbReference>
<evidence type="ECO:0000256" key="4">
    <source>
        <dbReference type="ARBA" id="ARBA00022617"/>
    </source>
</evidence>
<keyword evidence="5" id="KW-0479">Metal-binding</keyword>
<dbReference type="PANTHER" id="PTHR42821:SF1">
    <property type="entry name" value="CATALASE-B"/>
    <property type="match status" value="1"/>
</dbReference>
<dbReference type="InterPro" id="IPR041399">
    <property type="entry name" value="Catalase_large_C"/>
</dbReference>
<dbReference type="Gene3D" id="3.40.50.880">
    <property type="match status" value="1"/>
</dbReference>
<evidence type="ECO:0000256" key="8">
    <source>
        <dbReference type="ARBA" id="ARBA00023324"/>
    </source>
</evidence>
<dbReference type="SMART" id="SM01060">
    <property type="entry name" value="Catalase"/>
    <property type="match status" value="1"/>
</dbReference>
<evidence type="ECO:0000256" key="6">
    <source>
        <dbReference type="ARBA" id="ARBA00023002"/>
    </source>
</evidence>
<dbReference type="GO" id="GO:0020037">
    <property type="term" value="F:heme binding"/>
    <property type="evidence" value="ECO:0007669"/>
    <property type="project" value="InterPro"/>
</dbReference>
<dbReference type="Gene3D" id="2.40.180.10">
    <property type="entry name" value="Catalase core domain"/>
    <property type="match status" value="1"/>
</dbReference>
<dbReference type="AlphaFoldDB" id="A0A1W0WCH3"/>
<reference evidence="11" key="1">
    <citation type="submission" date="2017-01" db="EMBL/GenBank/DDBJ databases">
        <title>Comparative genomics of anhydrobiosis in the tardigrade Hypsibius dujardini.</title>
        <authorList>
            <person name="Yoshida Y."/>
            <person name="Koutsovoulos G."/>
            <person name="Laetsch D."/>
            <person name="Stevens L."/>
            <person name="Kumar S."/>
            <person name="Horikawa D."/>
            <person name="Ishino K."/>
            <person name="Komine S."/>
            <person name="Tomita M."/>
            <person name="Blaxter M."/>
            <person name="Arakawa K."/>
        </authorList>
    </citation>
    <scope>NUCLEOTIDE SEQUENCE [LARGE SCALE GENOMIC DNA]</scope>
    <source>
        <strain evidence="11">Z151</strain>
    </source>
</reference>
<dbReference type="CDD" id="cd03132">
    <property type="entry name" value="GATase1_catalase"/>
    <property type="match status" value="1"/>
</dbReference>
<dbReference type="EC" id="1.11.1.6" evidence="2"/>
<evidence type="ECO:0000256" key="5">
    <source>
        <dbReference type="ARBA" id="ARBA00022723"/>
    </source>
</evidence>
<protein>
    <recommendedName>
        <fullName evidence="2">catalase</fullName>
        <ecNumber evidence="2">1.11.1.6</ecNumber>
    </recommendedName>
</protein>
<keyword evidence="7" id="KW-0408">Iron</keyword>
<proteinExistence type="predicted"/>
<accession>A0A1W0WCH3</accession>
<evidence type="ECO:0000256" key="3">
    <source>
        <dbReference type="ARBA" id="ARBA00022559"/>
    </source>
</evidence>
<dbReference type="PRINTS" id="PR00067">
    <property type="entry name" value="CATALASE"/>
</dbReference>
<dbReference type="Pfam" id="PF18011">
    <property type="entry name" value="Catalase_C"/>
    <property type="match status" value="1"/>
</dbReference>
<dbReference type="SUPFAM" id="SSF56634">
    <property type="entry name" value="Heme-dependent catalase-like"/>
    <property type="match status" value="1"/>
</dbReference>
<dbReference type="GO" id="GO:0005829">
    <property type="term" value="C:cytosol"/>
    <property type="evidence" value="ECO:0007669"/>
    <property type="project" value="TreeGrafter"/>
</dbReference>
<feature type="domain" description="Catalase core" evidence="9">
    <location>
        <begin position="2"/>
        <end position="194"/>
    </location>
</feature>
<gene>
    <name evidence="10" type="ORF">BV898_12888</name>
</gene>
<dbReference type="Proteomes" id="UP000192578">
    <property type="component" value="Unassembled WGS sequence"/>
</dbReference>
<dbReference type="GO" id="GO:0004096">
    <property type="term" value="F:catalase activity"/>
    <property type="evidence" value="ECO:0007669"/>
    <property type="project" value="UniProtKB-EC"/>
</dbReference>
<dbReference type="EMBL" id="MTYJ01000135">
    <property type="protein sequence ID" value="OQV12868.1"/>
    <property type="molecule type" value="Genomic_DNA"/>
</dbReference>
<name>A0A1W0WCH3_HYPEX</name>
<comment type="cofactor">
    <cofactor evidence="1">
        <name>heme</name>
        <dbReference type="ChEBI" id="CHEBI:30413"/>
    </cofactor>
</comment>
<keyword evidence="11" id="KW-1185">Reference proteome</keyword>
<dbReference type="SUPFAM" id="SSF52317">
    <property type="entry name" value="Class I glutamine amidotransferase-like"/>
    <property type="match status" value="1"/>
</dbReference>
<dbReference type="OrthoDB" id="6880011at2759"/>
<evidence type="ECO:0000259" key="9">
    <source>
        <dbReference type="SMART" id="SM01060"/>
    </source>
</evidence>
<keyword evidence="8" id="KW-0376">Hydrogen peroxide</keyword>
<evidence type="ECO:0000256" key="2">
    <source>
        <dbReference type="ARBA" id="ARBA00012314"/>
    </source>
</evidence>
<dbReference type="InterPro" id="IPR029062">
    <property type="entry name" value="Class_I_gatase-like"/>
</dbReference>
<dbReference type="GO" id="GO:0046872">
    <property type="term" value="F:metal ion binding"/>
    <property type="evidence" value="ECO:0007669"/>
    <property type="project" value="UniProtKB-KW"/>
</dbReference>
<dbReference type="PANTHER" id="PTHR42821">
    <property type="entry name" value="CATALASE"/>
    <property type="match status" value="1"/>
</dbReference>
<evidence type="ECO:0000256" key="7">
    <source>
        <dbReference type="ARBA" id="ARBA00023004"/>
    </source>
</evidence>